<dbReference type="InterPro" id="IPR000873">
    <property type="entry name" value="AMP-dep_synth/lig_dom"/>
</dbReference>
<dbReference type="Gene3D" id="3.20.20.70">
    <property type="entry name" value="Aldolase class I"/>
    <property type="match status" value="1"/>
</dbReference>
<dbReference type="GO" id="GO:0009264">
    <property type="term" value="P:deoxyribonucleotide catabolic process"/>
    <property type="evidence" value="ECO:0007669"/>
    <property type="project" value="InterPro"/>
</dbReference>
<sequence length="1261" mass="139502">MGENFASSPYPTLFDPVSFLAHQVVFDLLSVLVVSLFPTMLVSQFSILEIYESGEELSMSPHQVRKRLSLLVGVFEEISSGIVALCMKRSAELICVVVALLEKHKPFMFVQSEEQAISFGAQWFYNGSQVIKLSCNKTSTDGCAMRDLCYVIRTSGSTGEAKLVGVPYFCIEPNIEDFRKRFSVSCEDIILCSTSFSFDPSIIEMFLSFVSGARLLLVSDNTRSQPHLLSGILRKYKPTVVQLTPSILSLLDDTTLAWMLGDSSCIRCLLIGGENFPLDLVNRFRTASNSTKIFNVYGVTEVSCWATVAEVKFRCDHIGIGAPLRCTTLALKDNGELLIGGSRRCFINGVLSGEFTPTGDIAVRRGDEFFVVGRTDDQVKVNGMRCNLASLSKQAAKLSGITFAQFLLYKEKFLVLFVVSNSRVENIVRETLPSAFTPSKIVYLDKVPVNSNGKTDRPQLIAILEKVCSTHLASFTSMFSFLEKFGIKSTADLLFHSFVDYGKWFTQITVFEVKLIMGTVEALHDILSPDCTIASVMEKYSNVSWCASDEDGPRSFVKEFSLTINPQPNTKWAFCTEKCIDSTPCLVRLPEGEHIVAASHSGLVVCMRIKDGICRWQNRFPCRFEASVESCGNHVVLGGYDGCIYLLSISTGSLEWKFPTGDAVKAACAIEDSHFVYVPSYDRNLYKLDIKYKSCCWSTRLRSGSPAKAVLLSDSVIVTTIRGSVEAIDSIKGEHRWVYYAGAPIFSSVTVVLPSGYISSVDGMIAKIRLDNGIKECSVNVGEPMFASAAFFDDHVIAVTERGSLFSLDEKLRVLRCFRFTGCSFIVPPQRFAPSVFVLVSSSGILVVFSQNDNDVQSFRLGNGSIFSRVLFSDEKRYLLAGNRDDWLRCFEIPAGLLYFIVLGIVFSLKEQSEFSIFSLLLAHERREKAVCFVKLFVFSWSAELTANGESFLPGIYRHFPLVLIIFYLVQDSMRSFDQAQFDKETSRNFDSKEIASVTARYEKEAGDLVTHKEEIRKLVGYIDLTTLAGDDTKDRVVKLVDRALSPIPGDSSTTCAAVCVYPQRVHDVTKHLKEINKKFNVAAVAAGFPSGQYHLKSKMLEVELTVADGATEIDIVISRAAALDGDWKTVFDEVSALKATCGSAHLKTILATGELKTLTNVYKASWASILAGSDFIKTSTGKESTNATLEVAFVMCSAIKRWHELTAKKVGFKPAGGIKTPLEALAYVALIKDVLGEEWLTPKLFRIGASSLLDYCLKAL</sequence>
<evidence type="ECO:0000256" key="1">
    <source>
        <dbReference type="SAM" id="Phobius"/>
    </source>
</evidence>
<dbReference type="GO" id="GO:0043041">
    <property type="term" value="P:amino acid activation for nonribosomal peptide biosynthetic process"/>
    <property type="evidence" value="ECO:0007669"/>
    <property type="project" value="TreeGrafter"/>
</dbReference>
<dbReference type="Proteomes" id="UP001331761">
    <property type="component" value="Unassembled WGS sequence"/>
</dbReference>
<evidence type="ECO:0000259" key="2">
    <source>
        <dbReference type="Pfam" id="PF00501"/>
    </source>
</evidence>
<dbReference type="NCBIfam" id="TIGR00126">
    <property type="entry name" value="deoC"/>
    <property type="match status" value="1"/>
</dbReference>
<name>A0AAN8FPQ9_TRICO</name>
<dbReference type="InterPro" id="IPR018391">
    <property type="entry name" value="PQQ_b-propeller_rpt"/>
</dbReference>
<feature type="transmembrane region" description="Helical" evidence="1">
    <location>
        <begin position="887"/>
        <end position="909"/>
    </location>
</feature>
<evidence type="ECO:0000313" key="5">
    <source>
        <dbReference type="Proteomes" id="UP001331761"/>
    </source>
</evidence>
<dbReference type="SUPFAM" id="SSF56801">
    <property type="entry name" value="Acetyl-CoA synthetase-like"/>
    <property type="match status" value="1"/>
</dbReference>
<dbReference type="InterPro" id="IPR011047">
    <property type="entry name" value="Quinoprotein_ADH-like_sf"/>
</dbReference>
<evidence type="ECO:0008006" key="6">
    <source>
        <dbReference type="Google" id="ProtNLM"/>
    </source>
</evidence>
<evidence type="ECO:0000259" key="3">
    <source>
        <dbReference type="Pfam" id="PF13570"/>
    </source>
</evidence>
<feature type="domain" description="AMP-dependent synthetase/ligase" evidence="2">
    <location>
        <begin position="138"/>
        <end position="335"/>
    </location>
</feature>
<keyword evidence="1" id="KW-1133">Transmembrane helix</keyword>
<dbReference type="CDD" id="cd00959">
    <property type="entry name" value="DeoC"/>
    <property type="match status" value="1"/>
</dbReference>
<dbReference type="Pfam" id="PF13570">
    <property type="entry name" value="Beta-prop_ACSF4"/>
    <property type="match status" value="1"/>
</dbReference>
<accession>A0AAN8FPQ9</accession>
<dbReference type="Gene3D" id="3.40.50.12780">
    <property type="entry name" value="N-terminal domain of ligase-like"/>
    <property type="match status" value="1"/>
</dbReference>
<keyword evidence="1" id="KW-0812">Transmembrane</keyword>
<dbReference type="PANTHER" id="PTHR44394">
    <property type="entry name" value="BETA-ALANINE-ACTIVATING ENZYME"/>
    <property type="match status" value="1"/>
</dbReference>
<feature type="domain" description="Pyrrolo-quinoline quinone repeat" evidence="3">
    <location>
        <begin position="576"/>
        <end position="893"/>
    </location>
</feature>
<dbReference type="InterPro" id="IPR013785">
    <property type="entry name" value="Aldolase_TIM"/>
</dbReference>
<proteinExistence type="predicted"/>
<dbReference type="Pfam" id="PF01791">
    <property type="entry name" value="DeoC"/>
    <property type="match status" value="1"/>
</dbReference>
<dbReference type="Pfam" id="PF00501">
    <property type="entry name" value="AMP-binding"/>
    <property type="match status" value="1"/>
</dbReference>
<keyword evidence="5" id="KW-1185">Reference proteome</keyword>
<dbReference type="SUPFAM" id="SSF50998">
    <property type="entry name" value="Quinoprotein alcohol dehydrogenase-like"/>
    <property type="match status" value="1"/>
</dbReference>
<dbReference type="InterPro" id="IPR042099">
    <property type="entry name" value="ANL_N_sf"/>
</dbReference>
<dbReference type="FunFam" id="3.20.20.70:FF:000106">
    <property type="entry name" value="Deoxyribose-phosphate aldolase"/>
    <property type="match status" value="1"/>
</dbReference>
<dbReference type="InterPro" id="IPR052091">
    <property type="entry name" value="Beta-ala_Activ/Resist"/>
</dbReference>
<dbReference type="AlphaFoldDB" id="A0AAN8FPQ9"/>
<dbReference type="Gene3D" id="3.30.300.30">
    <property type="match status" value="1"/>
</dbReference>
<dbReference type="SMART" id="SM01133">
    <property type="entry name" value="DeoC"/>
    <property type="match status" value="1"/>
</dbReference>
<dbReference type="InterPro" id="IPR011343">
    <property type="entry name" value="DeoC"/>
</dbReference>
<dbReference type="InterPro" id="IPR002372">
    <property type="entry name" value="PQQ_rpt_dom"/>
</dbReference>
<dbReference type="SUPFAM" id="SSF51569">
    <property type="entry name" value="Aldolase"/>
    <property type="match status" value="1"/>
</dbReference>
<dbReference type="PANTHER" id="PTHR44394:SF1">
    <property type="entry name" value="BETA-ALANINE-ACTIVATING ENZYME"/>
    <property type="match status" value="1"/>
</dbReference>
<gene>
    <name evidence="4" type="ORF">GCK32_003346</name>
</gene>
<dbReference type="GO" id="GO:0004139">
    <property type="term" value="F:deoxyribose-phosphate aldolase activity"/>
    <property type="evidence" value="ECO:0007669"/>
    <property type="project" value="InterPro"/>
</dbReference>
<dbReference type="GO" id="GO:0005737">
    <property type="term" value="C:cytoplasm"/>
    <property type="evidence" value="ECO:0007669"/>
    <property type="project" value="InterPro"/>
</dbReference>
<dbReference type="InterPro" id="IPR020845">
    <property type="entry name" value="AMP-binding_CS"/>
</dbReference>
<dbReference type="EMBL" id="WIXE01014831">
    <property type="protein sequence ID" value="KAK5973978.1"/>
    <property type="molecule type" value="Genomic_DNA"/>
</dbReference>
<dbReference type="SMART" id="SM00564">
    <property type="entry name" value="PQQ"/>
    <property type="match status" value="3"/>
</dbReference>
<dbReference type="InterPro" id="IPR045851">
    <property type="entry name" value="AMP-bd_C_sf"/>
</dbReference>
<evidence type="ECO:0000313" key="4">
    <source>
        <dbReference type="EMBL" id="KAK5973978.1"/>
    </source>
</evidence>
<dbReference type="InterPro" id="IPR002915">
    <property type="entry name" value="DeoC/FbaB/LacD_aldolase"/>
</dbReference>
<keyword evidence="1" id="KW-0472">Membrane</keyword>
<reference evidence="4 5" key="1">
    <citation type="submission" date="2019-10" db="EMBL/GenBank/DDBJ databases">
        <title>Assembly and Annotation for the nematode Trichostrongylus colubriformis.</title>
        <authorList>
            <person name="Martin J."/>
        </authorList>
    </citation>
    <scope>NUCLEOTIDE SEQUENCE [LARGE SCALE GENOMIC DNA]</scope>
    <source>
        <strain evidence="4">G859</strain>
        <tissue evidence="4">Whole worm</tissue>
    </source>
</reference>
<organism evidence="4 5">
    <name type="scientific">Trichostrongylus colubriformis</name>
    <name type="common">Black scour worm</name>
    <dbReference type="NCBI Taxonomy" id="6319"/>
    <lineage>
        <taxon>Eukaryota</taxon>
        <taxon>Metazoa</taxon>
        <taxon>Ecdysozoa</taxon>
        <taxon>Nematoda</taxon>
        <taxon>Chromadorea</taxon>
        <taxon>Rhabditida</taxon>
        <taxon>Rhabditina</taxon>
        <taxon>Rhabditomorpha</taxon>
        <taxon>Strongyloidea</taxon>
        <taxon>Trichostrongylidae</taxon>
        <taxon>Trichostrongylus</taxon>
    </lineage>
</organism>
<dbReference type="InterPro" id="IPR015943">
    <property type="entry name" value="WD40/YVTN_repeat-like_dom_sf"/>
</dbReference>
<dbReference type="Gene3D" id="2.130.10.10">
    <property type="entry name" value="YVTN repeat-like/Quinoprotein amine dehydrogenase"/>
    <property type="match status" value="1"/>
</dbReference>
<dbReference type="PROSITE" id="PS00455">
    <property type="entry name" value="AMP_BINDING"/>
    <property type="match status" value="1"/>
</dbReference>
<protein>
    <recommendedName>
        <fullName evidence="6">Phosphodeoxyriboaldolase</fullName>
    </recommendedName>
</protein>
<comment type="caution">
    <text evidence="4">The sequence shown here is derived from an EMBL/GenBank/DDBJ whole genome shotgun (WGS) entry which is preliminary data.</text>
</comment>